<dbReference type="CDD" id="cd00070">
    <property type="entry name" value="GLECT"/>
    <property type="match status" value="2"/>
</dbReference>
<organism evidence="5 6">
    <name type="scientific">Nicrophorus vespilloides</name>
    <name type="common">Boreal carrion beetle</name>
    <dbReference type="NCBI Taxonomy" id="110193"/>
    <lineage>
        <taxon>Eukaryota</taxon>
        <taxon>Metazoa</taxon>
        <taxon>Ecdysozoa</taxon>
        <taxon>Arthropoda</taxon>
        <taxon>Hexapoda</taxon>
        <taxon>Insecta</taxon>
        <taxon>Pterygota</taxon>
        <taxon>Neoptera</taxon>
        <taxon>Endopterygota</taxon>
        <taxon>Coleoptera</taxon>
        <taxon>Polyphaga</taxon>
        <taxon>Staphyliniformia</taxon>
        <taxon>Silphidae</taxon>
        <taxon>Nicrophorinae</taxon>
        <taxon>Nicrophorus</taxon>
    </lineage>
</organism>
<sequence length="386" mass="44445">MAQNEQQQDSVRNNNSNTDNEKKKCCGCCSCFKGWFRLRRARSQNVESPENTIEEDLEIESDENHYKKDLSDIHLGSMIFLTGVTESKCVRFAVNFLTATGDIAFHFNPRLDRRIVVRNSRVEGSWDKEECTSMLKFGFSLNKPFSIGILLTTSEFMVSVDGKHHSAYAYRIPMNTITTLEVEGPVKINDCKIKTVKKYPDVPIHKLHHIAIDVDMSEEHKKHSIRTPFVGVLAHGFKTGWQLEIYGKIKILPQSFYINLQDGPQVWPHPEIPLHINPRFNSGVGGSNIFVRNAWHRGIWLKEERAPIFPFVPGSPFSLIIRMDRQGYSVWVDGKLTGEFVFQSLPVDMTIKCVYIQGDILLNHITMRRKITDTYFQHKKERCVNL</sequence>
<dbReference type="SMART" id="SM00276">
    <property type="entry name" value="GLECT"/>
    <property type="match status" value="2"/>
</dbReference>
<evidence type="ECO:0000313" key="5">
    <source>
        <dbReference type="Proteomes" id="UP000695000"/>
    </source>
</evidence>
<dbReference type="SUPFAM" id="SSF49899">
    <property type="entry name" value="Concanavalin A-like lectins/glucanases"/>
    <property type="match status" value="2"/>
</dbReference>
<name>A0ABM1MGR8_NICVS</name>
<feature type="domain" description="Galectin" evidence="4">
    <location>
        <begin position="229"/>
        <end position="368"/>
    </location>
</feature>
<evidence type="ECO:0000313" key="6">
    <source>
        <dbReference type="RefSeq" id="XP_017773768.1"/>
    </source>
</evidence>
<dbReference type="RefSeq" id="XP_017773768.1">
    <property type="nucleotide sequence ID" value="XM_017918279.1"/>
</dbReference>
<evidence type="ECO:0000256" key="2">
    <source>
        <dbReference type="RuleBase" id="RU102079"/>
    </source>
</evidence>
<protein>
    <recommendedName>
        <fullName evidence="2">Galectin</fullName>
    </recommendedName>
</protein>
<gene>
    <name evidence="6" type="primary">LOC108560642</name>
</gene>
<dbReference type="Gene3D" id="2.60.120.200">
    <property type="match status" value="2"/>
</dbReference>
<dbReference type="SMART" id="SM00908">
    <property type="entry name" value="Gal-bind_lectin"/>
    <property type="match status" value="2"/>
</dbReference>
<proteinExistence type="predicted"/>
<keyword evidence="5" id="KW-1185">Reference proteome</keyword>
<dbReference type="GeneID" id="108560642"/>
<feature type="domain" description="Galectin" evidence="4">
    <location>
        <begin position="65"/>
        <end position="194"/>
    </location>
</feature>
<dbReference type="Pfam" id="PF00337">
    <property type="entry name" value="Gal-bind_lectin"/>
    <property type="match status" value="2"/>
</dbReference>
<keyword evidence="1 2" id="KW-0430">Lectin</keyword>
<accession>A0ABM1MGR8</accession>
<feature type="compositionally biased region" description="Polar residues" evidence="3">
    <location>
        <begin position="1"/>
        <end position="18"/>
    </location>
</feature>
<evidence type="ECO:0000256" key="3">
    <source>
        <dbReference type="SAM" id="MobiDB-lite"/>
    </source>
</evidence>
<evidence type="ECO:0000259" key="4">
    <source>
        <dbReference type="PROSITE" id="PS51304"/>
    </source>
</evidence>
<reference evidence="6" key="1">
    <citation type="submission" date="2025-08" db="UniProtKB">
        <authorList>
            <consortium name="RefSeq"/>
        </authorList>
    </citation>
    <scope>IDENTIFICATION</scope>
    <source>
        <tissue evidence="6">Whole Larva</tissue>
    </source>
</reference>
<feature type="region of interest" description="Disordered" evidence="3">
    <location>
        <begin position="1"/>
        <end position="22"/>
    </location>
</feature>
<evidence type="ECO:0000256" key="1">
    <source>
        <dbReference type="ARBA" id="ARBA00022734"/>
    </source>
</evidence>
<dbReference type="Proteomes" id="UP000695000">
    <property type="component" value="Unplaced"/>
</dbReference>
<dbReference type="PROSITE" id="PS51304">
    <property type="entry name" value="GALECTIN"/>
    <property type="match status" value="2"/>
</dbReference>
<dbReference type="PANTHER" id="PTHR11346">
    <property type="entry name" value="GALECTIN"/>
    <property type="match status" value="1"/>
</dbReference>
<dbReference type="InterPro" id="IPR013320">
    <property type="entry name" value="ConA-like_dom_sf"/>
</dbReference>
<dbReference type="InterPro" id="IPR001079">
    <property type="entry name" value="Galectin_CRD"/>
</dbReference>
<dbReference type="InterPro" id="IPR044156">
    <property type="entry name" value="Galectin-like"/>
</dbReference>
<dbReference type="PANTHER" id="PTHR11346:SF176">
    <property type="entry name" value="32 KDA BETA-GALACTOSIDE-BINDING LECTIN LEC-3"/>
    <property type="match status" value="1"/>
</dbReference>